<dbReference type="InterPro" id="IPR020616">
    <property type="entry name" value="Thiolase_N"/>
</dbReference>
<dbReference type="Pfam" id="PF00108">
    <property type="entry name" value="Thiolase_N"/>
    <property type="match status" value="2"/>
</dbReference>
<feature type="domain" description="Thiolase C-terminal" evidence="5">
    <location>
        <begin position="593"/>
        <end position="694"/>
    </location>
</feature>
<dbReference type="PROSITE" id="PS00737">
    <property type="entry name" value="THIOLASE_2"/>
    <property type="match status" value="1"/>
</dbReference>
<evidence type="ECO:0008006" key="8">
    <source>
        <dbReference type="Google" id="ProtNLM"/>
    </source>
</evidence>
<dbReference type="EMBL" id="CAJNON010000177">
    <property type="protein sequence ID" value="CAF1070551.1"/>
    <property type="molecule type" value="Genomic_DNA"/>
</dbReference>
<dbReference type="GO" id="GO:0016747">
    <property type="term" value="F:acyltransferase activity, transferring groups other than amino-acyl groups"/>
    <property type="evidence" value="ECO:0007669"/>
    <property type="project" value="InterPro"/>
</dbReference>
<feature type="domain" description="Thiolase N-terminal" evidence="4">
    <location>
        <begin position="12"/>
        <end position="270"/>
    </location>
</feature>
<evidence type="ECO:0000259" key="5">
    <source>
        <dbReference type="Pfam" id="PF02803"/>
    </source>
</evidence>
<sequence length="696" mass="73368">MASEFNDNLDDVVILSAVRTPIGSFNGCLSSLKGHQLGAVAIKGALAKVSASIRPDEISEVFMGQVLTANEGQNPARQAARGGGLPYAVPATTVNMVCGSGMKAVVLGAQAIRTGDASIVVVGGQESMSQAPHCMPLRNGKKMGDATLIDSMVHDGLTDAFNHVHMGITAETVAHASAVTREEQDEFAFSSQQKCEEAMSLRHFDAEIEPIVLATSKNNTQINDDEYPRKQTTLEGLAKLKTVFKEAGTVTAGNASGINDGAAALVLCSNRIAKSKQLVPLARIVSWGQSGIDPLMMGLSPISAIKEALRKAKWDIETGQNPARQAARGGGLPYAVPATTVNMVCGSGMKAVVLGAQAIRTGDASIVVVGGQESMSQAPHCMPLRNGKKMGDATLIDSMVHDGLTDAFNHVHMGITAETVAHASAVTREEQDEFAFSSQQKCEQAMSLRHFDAEIEPIVLATSKNNTQINDDEYPRKQTTLEGLAKLKTVFKEAGTVTAGNASGINDGAAALVLCSNRIAKSKQLVPLARIVSWGQSGIDPLMMGLSPISAIKEALRKAKWDIETVDLFELNEAFAAQSVAVSKELRIDANKGLSPISAIKEALRKAKWDIETVDLFELNEAFAAQSVAVSKELRIDANKLNVNGGAIALGHPLGGSGARVLVTLIHTLKRTGLKRGCAALCIGGGLGIAMCIETY</sequence>
<gene>
    <name evidence="6" type="ORF">VCS650_LOCUS18455</name>
</gene>
<evidence type="ECO:0000313" key="7">
    <source>
        <dbReference type="Proteomes" id="UP000663891"/>
    </source>
</evidence>
<dbReference type="CDD" id="cd00751">
    <property type="entry name" value="thiolase"/>
    <property type="match status" value="2"/>
</dbReference>
<name>A0A814LZG6_9BILA</name>
<dbReference type="Gene3D" id="3.40.47.10">
    <property type="match status" value="3"/>
</dbReference>
<dbReference type="InterPro" id="IPR020615">
    <property type="entry name" value="Thiolase_acyl_enz_int_AS"/>
</dbReference>
<evidence type="ECO:0000313" key="6">
    <source>
        <dbReference type="EMBL" id="CAF1070551.1"/>
    </source>
</evidence>
<reference evidence="6" key="1">
    <citation type="submission" date="2021-02" db="EMBL/GenBank/DDBJ databases">
        <authorList>
            <person name="Nowell W R."/>
        </authorList>
    </citation>
    <scope>NUCLEOTIDE SEQUENCE</scope>
</reference>
<feature type="domain" description="Thiolase N-terminal" evidence="4">
    <location>
        <begin position="317"/>
        <end position="517"/>
    </location>
</feature>
<dbReference type="InterPro" id="IPR002155">
    <property type="entry name" value="Thiolase"/>
</dbReference>
<dbReference type="SUPFAM" id="SSF53901">
    <property type="entry name" value="Thiolase-like"/>
    <property type="match status" value="4"/>
</dbReference>
<dbReference type="AlphaFoldDB" id="A0A814LZG6"/>
<keyword evidence="2" id="KW-0808">Transferase</keyword>
<dbReference type="OrthoDB" id="5404651at2759"/>
<keyword evidence="3" id="KW-0012">Acyltransferase</keyword>
<dbReference type="Pfam" id="PF02803">
    <property type="entry name" value="Thiolase_C"/>
    <property type="match status" value="2"/>
</dbReference>
<feature type="domain" description="Thiolase C-terminal" evidence="5">
    <location>
        <begin position="527"/>
        <end position="592"/>
    </location>
</feature>
<dbReference type="InterPro" id="IPR020613">
    <property type="entry name" value="Thiolase_CS"/>
</dbReference>
<dbReference type="InterPro" id="IPR016039">
    <property type="entry name" value="Thiolase-like"/>
</dbReference>
<dbReference type="PANTHER" id="PTHR18919:SF107">
    <property type="entry name" value="ACETYL-COA ACETYLTRANSFERASE, CYTOSOLIC"/>
    <property type="match status" value="1"/>
</dbReference>
<protein>
    <recommendedName>
        <fullName evidence="8">Acetyl-CoA acetyltransferase</fullName>
    </recommendedName>
</protein>
<dbReference type="PROSITE" id="PS00098">
    <property type="entry name" value="THIOLASE_1"/>
    <property type="match status" value="2"/>
</dbReference>
<organism evidence="6 7">
    <name type="scientific">Adineta steineri</name>
    <dbReference type="NCBI Taxonomy" id="433720"/>
    <lineage>
        <taxon>Eukaryota</taxon>
        <taxon>Metazoa</taxon>
        <taxon>Spiralia</taxon>
        <taxon>Gnathifera</taxon>
        <taxon>Rotifera</taxon>
        <taxon>Eurotatoria</taxon>
        <taxon>Bdelloidea</taxon>
        <taxon>Adinetida</taxon>
        <taxon>Adinetidae</taxon>
        <taxon>Adineta</taxon>
    </lineage>
</organism>
<dbReference type="InterPro" id="IPR020617">
    <property type="entry name" value="Thiolase_C"/>
</dbReference>
<accession>A0A814LZG6</accession>
<comment type="similarity">
    <text evidence="1">Belongs to the thiolase-like superfamily. Thiolase family.</text>
</comment>
<proteinExistence type="inferred from homology"/>
<comment type="caution">
    <text evidence="6">The sequence shown here is derived from an EMBL/GenBank/DDBJ whole genome shotgun (WGS) entry which is preliminary data.</text>
</comment>
<evidence type="ECO:0000256" key="3">
    <source>
        <dbReference type="ARBA" id="ARBA00023315"/>
    </source>
</evidence>
<dbReference type="NCBIfam" id="TIGR01930">
    <property type="entry name" value="AcCoA-C-Actrans"/>
    <property type="match status" value="2"/>
</dbReference>
<evidence type="ECO:0000259" key="4">
    <source>
        <dbReference type="Pfam" id="PF00108"/>
    </source>
</evidence>
<dbReference type="Proteomes" id="UP000663891">
    <property type="component" value="Unassembled WGS sequence"/>
</dbReference>
<evidence type="ECO:0000256" key="2">
    <source>
        <dbReference type="ARBA" id="ARBA00022679"/>
    </source>
</evidence>
<dbReference type="PANTHER" id="PTHR18919">
    <property type="entry name" value="ACETYL-COA C-ACYLTRANSFERASE"/>
    <property type="match status" value="1"/>
</dbReference>
<evidence type="ECO:0000256" key="1">
    <source>
        <dbReference type="ARBA" id="ARBA00010982"/>
    </source>
</evidence>